<keyword evidence="1" id="KW-0175">Coiled coil</keyword>
<name>A0A3A6T704_9GAMM</name>
<dbReference type="Proteomes" id="UP000273022">
    <property type="component" value="Unassembled WGS sequence"/>
</dbReference>
<accession>A0A3A6T704</accession>
<gene>
    <name evidence="2" type="ORF">D5R81_16395</name>
</gene>
<sequence length="430" mass="48599">MASPLSGASAASNHYPEAASTAQPTYSNCYGLDMERFVEDFSEELCEHRQVLAEYIEPSKALKWRDDFQRRGLMPKECVNEILLHWANQVENSSYPLEKKGLPGLLKFFVFSNQQRLLEEFLKPAEAVPYLITYGEHSPQSFSKMISTLTAQFSSLLKENEETAEKLSKAEQMITRLETQLASKTETSHHIIASSGSFSETAGVIAPLSDKHRELLNSEVNVHVIKYVIPTIAHLWEGIAIQLDIKGSDIVSIKNEKHTDFDRMLEVLKIKINRDVFLYTNLIKAIKTTDENTTLALGVQSHVLAEQGARNYTKINDKAEPLPTIDESKQLFLKKPVNWNSRVLLFFADKAELHENWKGLALMTSSKIALSQLDSFASGGKRSRDCFSDAFSYLQNSEDLSFKKLIDVSHLLIGARFAENLRDHILNRSK</sequence>
<reference evidence="2 3" key="1">
    <citation type="submission" date="2018-09" db="EMBL/GenBank/DDBJ databases">
        <title>Phylogeny of the Shewanellaceae, and recommendation for two new genera, Pseudoshewanella and Parashewanella.</title>
        <authorList>
            <person name="Wang G."/>
        </authorList>
    </citation>
    <scope>NUCLEOTIDE SEQUENCE [LARGE SCALE GENOMIC DNA]</scope>
    <source>
        <strain evidence="2 3">KCTC 22492</strain>
    </source>
</reference>
<protein>
    <submittedName>
        <fullName evidence="2">Uncharacterized protein</fullName>
    </submittedName>
</protein>
<feature type="coiled-coil region" evidence="1">
    <location>
        <begin position="153"/>
        <end position="187"/>
    </location>
</feature>
<dbReference type="RefSeq" id="WP_121854704.1">
    <property type="nucleotide sequence ID" value="NZ_JAKILH010000143.1"/>
</dbReference>
<organism evidence="2 3">
    <name type="scientific">Parashewanella spongiae</name>
    <dbReference type="NCBI Taxonomy" id="342950"/>
    <lineage>
        <taxon>Bacteria</taxon>
        <taxon>Pseudomonadati</taxon>
        <taxon>Pseudomonadota</taxon>
        <taxon>Gammaproteobacteria</taxon>
        <taxon>Alteromonadales</taxon>
        <taxon>Shewanellaceae</taxon>
        <taxon>Parashewanella</taxon>
    </lineage>
</organism>
<evidence type="ECO:0000313" key="2">
    <source>
        <dbReference type="EMBL" id="RJY07169.1"/>
    </source>
</evidence>
<comment type="caution">
    <text evidence="2">The sequence shown here is derived from an EMBL/GenBank/DDBJ whole genome shotgun (WGS) entry which is preliminary data.</text>
</comment>
<dbReference type="AlphaFoldDB" id="A0A3A6T704"/>
<evidence type="ECO:0000313" key="3">
    <source>
        <dbReference type="Proteomes" id="UP000273022"/>
    </source>
</evidence>
<evidence type="ECO:0000256" key="1">
    <source>
        <dbReference type="SAM" id="Coils"/>
    </source>
</evidence>
<dbReference type="EMBL" id="QYYH01000132">
    <property type="protein sequence ID" value="RJY07169.1"/>
    <property type="molecule type" value="Genomic_DNA"/>
</dbReference>
<proteinExistence type="predicted"/>
<keyword evidence="3" id="KW-1185">Reference proteome</keyword>